<feature type="domain" description="SnoaL-like" evidence="1">
    <location>
        <begin position="11"/>
        <end position="110"/>
    </location>
</feature>
<evidence type="ECO:0000313" key="3">
    <source>
        <dbReference type="Proteomes" id="UP000286208"/>
    </source>
</evidence>
<dbReference type="Pfam" id="PF12680">
    <property type="entry name" value="SnoaL_2"/>
    <property type="match status" value="1"/>
</dbReference>
<dbReference type="InterPro" id="IPR037401">
    <property type="entry name" value="SnoaL-like"/>
</dbReference>
<keyword evidence="3" id="KW-1185">Reference proteome</keyword>
<dbReference type="RefSeq" id="WP_127917806.1">
    <property type="nucleotide sequence ID" value="NZ_RKLP01000011.1"/>
</dbReference>
<name>A0A3S3ALN4_9NOCA</name>
<accession>A0A3S3ALN4</accession>
<dbReference type="Proteomes" id="UP000286208">
    <property type="component" value="Unassembled WGS sequence"/>
</dbReference>
<dbReference type="Gene3D" id="3.10.450.50">
    <property type="match status" value="1"/>
</dbReference>
<dbReference type="EMBL" id="RKLP01000011">
    <property type="protein sequence ID" value="RVW07691.1"/>
    <property type="molecule type" value="Genomic_DNA"/>
</dbReference>
<dbReference type="GO" id="GO:0016853">
    <property type="term" value="F:isomerase activity"/>
    <property type="evidence" value="ECO:0007669"/>
    <property type="project" value="UniProtKB-KW"/>
</dbReference>
<evidence type="ECO:0000313" key="2">
    <source>
        <dbReference type="EMBL" id="RVW07691.1"/>
    </source>
</evidence>
<evidence type="ECO:0000259" key="1">
    <source>
        <dbReference type="Pfam" id="PF12680"/>
    </source>
</evidence>
<dbReference type="AlphaFoldDB" id="A0A3S3ALN4"/>
<dbReference type="InterPro" id="IPR032710">
    <property type="entry name" value="NTF2-like_dom_sf"/>
</dbReference>
<sequence length="123" mass="13263">MASAEDIKNTVASYMKAISGKSADAVAALFAEGATVEDPVGTEPKRGVEEIRSFFTAIEAMDQTAELLTIRVAGNSAAFHFRVTTKAGDQTYVVEPIDVMTFDDDAKITSTRAYWAQEDMTVS</sequence>
<dbReference type="SUPFAM" id="SSF54427">
    <property type="entry name" value="NTF2-like"/>
    <property type="match status" value="1"/>
</dbReference>
<comment type="caution">
    <text evidence="2">The sequence shown here is derived from an EMBL/GenBank/DDBJ whole genome shotgun (WGS) entry which is preliminary data.</text>
</comment>
<dbReference type="OrthoDB" id="459617at2"/>
<gene>
    <name evidence="2" type="ORF">EGT67_19810</name>
</gene>
<reference evidence="2 3" key="1">
    <citation type="submission" date="2018-11" db="EMBL/GenBank/DDBJ databases">
        <title>Rhodococcus spongicola sp. nov. and Rhodococcus xishaensis sp. nov. from marine sponges.</title>
        <authorList>
            <person name="Li L."/>
            <person name="Lin H.W."/>
        </authorList>
    </citation>
    <scope>NUCLEOTIDE SEQUENCE [LARGE SCALE GENOMIC DNA]</scope>
    <source>
        <strain evidence="2 3">CCTCC AB2014297</strain>
    </source>
</reference>
<keyword evidence="2" id="KW-0413">Isomerase</keyword>
<organism evidence="2 3">
    <name type="scientific">Prescottella agglutinans</name>
    <dbReference type="NCBI Taxonomy" id="1644129"/>
    <lineage>
        <taxon>Bacteria</taxon>
        <taxon>Bacillati</taxon>
        <taxon>Actinomycetota</taxon>
        <taxon>Actinomycetes</taxon>
        <taxon>Mycobacteriales</taxon>
        <taxon>Nocardiaceae</taxon>
        <taxon>Prescottella</taxon>
    </lineage>
</organism>
<protein>
    <submittedName>
        <fullName evidence="2">Steroid delta-isomerase</fullName>
    </submittedName>
</protein>
<proteinExistence type="predicted"/>